<proteinExistence type="predicted"/>
<dbReference type="RefSeq" id="XP_060327796.1">
    <property type="nucleotide sequence ID" value="XM_060466543.1"/>
</dbReference>
<feature type="region of interest" description="Disordered" evidence="1">
    <location>
        <begin position="72"/>
        <end position="99"/>
    </location>
</feature>
<evidence type="ECO:0008006" key="4">
    <source>
        <dbReference type="Google" id="ProtNLM"/>
    </source>
</evidence>
<keyword evidence="3" id="KW-1185">Reference proteome</keyword>
<name>A0AA39K0D5_ARMTA</name>
<feature type="non-terminal residue" evidence="2">
    <location>
        <position position="1"/>
    </location>
</feature>
<evidence type="ECO:0000313" key="3">
    <source>
        <dbReference type="Proteomes" id="UP001175211"/>
    </source>
</evidence>
<organism evidence="2 3">
    <name type="scientific">Armillaria tabescens</name>
    <name type="common">Ringless honey mushroom</name>
    <name type="synonym">Agaricus tabescens</name>
    <dbReference type="NCBI Taxonomy" id="1929756"/>
    <lineage>
        <taxon>Eukaryota</taxon>
        <taxon>Fungi</taxon>
        <taxon>Dikarya</taxon>
        <taxon>Basidiomycota</taxon>
        <taxon>Agaricomycotina</taxon>
        <taxon>Agaricomycetes</taxon>
        <taxon>Agaricomycetidae</taxon>
        <taxon>Agaricales</taxon>
        <taxon>Marasmiineae</taxon>
        <taxon>Physalacriaceae</taxon>
        <taxon>Desarmillaria</taxon>
    </lineage>
</organism>
<dbReference type="EMBL" id="JAUEPS010000032">
    <property type="protein sequence ID" value="KAK0451962.1"/>
    <property type="molecule type" value="Genomic_DNA"/>
</dbReference>
<gene>
    <name evidence="2" type="ORF">EV420DRAFT_1231729</name>
</gene>
<protein>
    <recommendedName>
        <fullName evidence="4">HTH CENPB-type domain-containing protein</fullName>
    </recommendedName>
</protein>
<dbReference type="AlphaFoldDB" id="A0AA39K0D5"/>
<dbReference type="GeneID" id="85350091"/>
<comment type="caution">
    <text evidence="2">The sequence shown here is derived from an EMBL/GenBank/DDBJ whole genome shotgun (WGS) entry which is preliminary data.</text>
</comment>
<accession>A0AA39K0D5</accession>
<feature type="non-terminal residue" evidence="2">
    <location>
        <position position="99"/>
    </location>
</feature>
<evidence type="ECO:0000256" key="1">
    <source>
        <dbReference type="SAM" id="MobiDB-lite"/>
    </source>
</evidence>
<sequence>NWAKHFMEKHSHEIQSFWSHPLDHSHARAVNPHTKEEFFTLLEAMIEEGGGDDVIPPELIYRTDETGIQSGIGVKERVYGPQGAKIQHQQWSRDRENIT</sequence>
<reference evidence="2" key="1">
    <citation type="submission" date="2023-06" db="EMBL/GenBank/DDBJ databases">
        <authorList>
            <consortium name="Lawrence Berkeley National Laboratory"/>
            <person name="Ahrendt S."/>
            <person name="Sahu N."/>
            <person name="Indic B."/>
            <person name="Wong-Bajracharya J."/>
            <person name="Merenyi Z."/>
            <person name="Ke H.-M."/>
            <person name="Monk M."/>
            <person name="Kocsube S."/>
            <person name="Drula E."/>
            <person name="Lipzen A."/>
            <person name="Balint B."/>
            <person name="Henrissat B."/>
            <person name="Andreopoulos B."/>
            <person name="Martin F.M."/>
            <person name="Harder C.B."/>
            <person name="Rigling D."/>
            <person name="Ford K.L."/>
            <person name="Foster G.D."/>
            <person name="Pangilinan J."/>
            <person name="Papanicolaou A."/>
            <person name="Barry K."/>
            <person name="LaButti K."/>
            <person name="Viragh M."/>
            <person name="Koriabine M."/>
            <person name="Yan M."/>
            <person name="Riley R."/>
            <person name="Champramary S."/>
            <person name="Plett K.L."/>
            <person name="Tsai I.J."/>
            <person name="Slot J."/>
            <person name="Sipos G."/>
            <person name="Plett J."/>
            <person name="Nagy L.G."/>
            <person name="Grigoriev I.V."/>
        </authorList>
    </citation>
    <scope>NUCLEOTIDE SEQUENCE</scope>
    <source>
        <strain evidence="2">CCBAS 213</strain>
    </source>
</reference>
<evidence type="ECO:0000313" key="2">
    <source>
        <dbReference type="EMBL" id="KAK0451962.1"/>
    </source>
</evidence>
<dbReference type="Proteomes" id="UP001175211">
    <property type="component" value="Unassembled WGS sequence"/>
</dbReference>